<evidence type="ECO:0000256" key="2">
    <source>
        <dbReference type="ARBA" id="ARBA00022576"/>
    </source>
</evidence>
<sequence length="312" mass="35287">MDAIKAYLSKGNRYQHPDLVNRFREVAAEYNKVEPENILPTQGGDGALRLVFYNLSQPGDKIVINYPSYSMYTVYSSLRGLKTVKINLREKGEWWEEDIEKIINEVSDARIVAIDDPNNPTGSPMLKGNENLIRTIAESTHGILLLDEAYFEFAGYTATKLVNSLDNLIILRTLSKAFSMASYRVGYLIGNSEIISTLRKTTTPFDVSLPSMIAGTVALENPSYAREIAAQISGLRDQVYQKMKDMGINVFKSVTNFLFFYYPLDLLKPFMDRGIAIRNPLDKFYRVTIGTPQDCEIFLRSLGEIIENSNTK</sequence>
<dbReference type="PANTHER" id="PTHR42885">
    <property type="entry name" value="HISTIDINOL-PHOSPHATE AMINOTRANSFERASE-RELATED"/>
    <property type="match status" value="1"/>
</dbReference>
<dbReference type="PROSITE" id="PS00599">
    <property type="entry name" value="AA_TRANSFER_CLASS_2"/>
    <property type="match status" value="1"/>
</dbReference>
<dbReference type="EMBL" id="JFZT01000017">
    <property type="protein sequence ID" value="EZQ11025.1"/>
    <property type="molecule type" value="Genomic_DNA"/>
</dbReference>
<name>A0A031LTE4_9CREN</name>
<dbReference type="InterPro" id="IPR015424">
    <property type="entry name" value="PyrdxlP-dep_Trfase"/>
</dbReference>
<protein>
    <submittedName>
        <fullName evidence="7">Histidinol-phosphate aminotransferase</fullName>
    </submittedName>
</protein>
<evidence type="ECO:0000313" key="8">
    <source>
        <dbReference type="Proteomes" id="UP000024332"/>
    </source>
</evidence>
<organism evidence="7 8">
    <name type="scientific">Candidatus Acidianus copahuensis</name>
    <dbReference type="NCBI Taxonomy" id="1160895"/>
    <lineage>
        <taxon>Archaea</taxon>
        <taxon>Thermoproteota</taxon>
        <taxon>Thermoprotei</taxon>
        <taxon>Sulfolobales</taxon>
        <taxon>Sulfolobaceae</taxon>
        <taxon>Acidianus</taxon>
    </lineage>
</organism>
<comment type="caution">
    <text evidence="7">The sequence shown here is derived from an EMBL/GenBank/DDBJ whole genome shotgun (WGS) entry which is preliminary data.</text>
</comment>
<dbReference type="InterPro" id="IPR004839">
    <property type="entry name" value="Aminotransferase_I/II_large"/>
</dbReference>
<keyword evidence="2 7" id="KW-0032">Aminotransferase</keyword>
<dbReference type="Proteomes" id="UP000024332">
    <property type="component" value="Unassembled WGS sequence"/>
</dbReference>
<keyword evidence="8" id="KW-1185">Reference proteome</keyword>
<evidence type="ECO:0000256" key="4">
    <source>
        <dbReference type="ARBA" id="ARBA00022898"/>
    </source>
</evidence>
<dbReference type="InterPro" id="IPR015422">
    <property type="entry name" value="PyrdxlP-dep_Trfase_small"/>
</dbReference>
<evidence type="ECO:0000313" key="7">
    <source>
        <dbReference type="EMBL" id="EZQ11025.1"/>
    </source>
</evidence>
<evidence type="ECO:0000259" key="6">
    <source>
        <dbReference type="Pfam" id="PF00155"/>
    </source>
</evidence>
<dbReference type="CDD" id="cd00609">
    <property type="entry name" value="AAT_like"/>
    <property type="match status" value="1"/>
</dbReference>
<dbReference type="InterPro" id="IPR015421">
    <property type="entry name" value="PyrdxlP-dep_Trfase_major"/>
</dbReference>
<comment type="cofactor">
    <cofactor evidence="1 5">
        <name>pyridoxal 5'-phosphate</name>
        <dbReference type="ChEBI" id="CHEBI:597326"/>
    </cofactor>
</comment>
<proteinExistence type="inferred from homology"/>
<dbReference type="Gene3D" id="3.90.1150.10">
    <property type="entry name" value="Aspartate Aminotransferase, domain 1"/>
    <property type="match status" value="1"/>
</dbReference>
<dbReference type="InterPro" id="IPR001917">
    <property type="entry name" value="Aminotrans_II_pyridoxalP_BS"/>
</dbReference>
<dbReference type="PANTHER" id="PTHR42885:SF2">
    <property type="entry name" value="HISTIDINOL-PHOSPHATE AMINOTRANSFERASE"/>
    <property type="match status" value="1"/>
</dbReference>
<dbReference type="Gene3D" id="3.40.640.10">
    <property type="entry name" value="Type I PLP-dependent aspartate aminotransferase-like (Major domain)"/>
    <property type="match status" value="1"/>
</dbReference>
<dbReference type="AlphaFoldDB" id="A0A031LTE4"/>
<accession>A0A031LTE4</accession>
<comment type="similarity">
    <text evidence="5">Belongs to the class-II pyridoxal-phosphate-dependent aminotransferase family.</text>
</comment>
<dbReference type="Pfam" id="PF00155">
    <property type="entry name" value="Aminotran_1_2"/>
    <property type="match status" value="1"/>
</dbReference>
<gene>
    <name evidence="7" type="ORF">CM19_02125</name>
</gene>
<dbReference type="SUPFAM" id="SSF53383">
    <property type="entry name" value="PLP-dependent transferases"/>
    <property type="match status" value="1"/>
</dbReference>
<reference evidence="7 8" key="1">
    <citation type="submission" date="2014-03" db="EMBL/GenBank/DDBJ databases">
        <title>Draft genome sequence of the novel thermoacidophilic archaea Acidianus copahuensis ALE1 strain, isolated from Copahue volcanic area in Neuquen Argentina.</title>
        <authorList>
            <person name="Urbieta M.S."/>
            <person name="Rascovan N."/>
            <person name="Castro C."/>
            <person name="Revale S."/>
            <person name="Giaveno M.A."/>
            <person name="Vazquez M.P."/>
            <person name="Donati E.R."/>
        </authorList>
    </citation>
    <scope>NUCLEOTIDE SEQUENCE [LARGE SCALE GENOMIC DNA]</scope>
    <source>
        <strain evidence="7 8">ALE1</strain>
    </source>
</reference>
<keyword evidence="3 7" id="KW-0808">Transferase</keyword>
<keyword evidence="4 5" id="KW-0663">Pyridoxal phosphate</keyword>
<dbReference type="STRING" id="1160895.CM19_02125"/>
<dbReference type="GO" id="GO:0030170">
    <property type="term" value="F:pyridoxal phosphate binding"/>
    <property type="evidence" value="ECO:0007669"/>
    <property type="project" value="InterPro"/>
</dbReference>
<feature type="domain" description="Aminotransferase class I/classII large" evidence="6">
    <location>
        <begin position="10"/>
        <end position="301"/>
    </location>
</feature>
<evidence type="ECO:0000256" key="1">
    <source>
        <dbReference type="ARBA" id="ARBA00001933"/>
    </source>
</evidence>
<evidence type="ECO:0000256" key="3">
    <source>
        <dbReference type="ARBA" id="ARBA00022679"/>
    </source>
</evidence>
<dbReference type="GO" id="GO:0008483">
    <property type="term" value="F:transaminase activity"/>
    <property type="evidence" value="ECO:0007669"/>
    <property type="project" value="UniProtKB-KW"/>
</dbReference>
<evidence type="ECO:0000256" key="5">
    <source>
        <dbReference type="RuleBase" id="RU003693"/>
    </source>
</evidence>